<evidence type="ECO:0000313" key="1">
    <source>
        <dbReference type="EMBL" id="PTQ50097.1"/>
    </source>
</evidence>
<dbReference type="AlphaFoldDB" id="A0A2R6XVF9"/>
<proteinExistence type="predicted"/>
<dbReference type="Proteomes" id="UP000244005">
    <property type="component" value="Unassembled WGS sequence"/>
</dbReference>
<accession>A0A2R6XVF9</accession>
<organism evidence="1 2">
    <name type="scientific">Marchantia polymorpha</name>
    <name type="common">Common liverwort</name>
    <name type="synonym">Marchantia aquatica</name>
    <dbReference type="NCBI Taxonomy" id="3197"/>
    <lineage>
        <taxon>Eukaryota</taxon>
        <taxon>Viridiplantae</taxon>
        <taxon>Streptophyta</taxon>
        <taxon>Embryophyta</taxon>
        <taxon>Marchantiophyta</taxon>
        <taxon>Marchantiopsida</taxon>
        <taxon>Marchantiidae</taxon>
        <taxon>Marchantiales</taxon>
        <taxon>Marchantiaceae</taxon>
        <taxon>Marchantia</taxon>
    </lineage>
</organism>
<gene>
    <name evidence="1" type="ORF">MARPO_0001s0143</name>
</gene>
<sequence>MEATLSTVDRMAMTTDEGSDYAFDQRNKGSLSSFGMLSIGSGKAEIIKRTNMSNRRDLTQQPGRLCRLW</sequence>
<name>A0A2R6XVF9_MARPO</name>
<protein>
    <submittedName>
        <fullName evidence="1">Uncharacterized protein</fullName>
    </submittedName>
</protein>
<evidence type="ECO:0000313" key="2">
    <source>
        <dbReference type="Proteomes" id="UP000244005"/>
    </source>
</evidence>
<keyword evidence="2" id="KW-1185">Reference proteome</keyword>
<reference evidence="2" key="1">
    <citation type="journal article" date="2017" name="Cell">
        <title>Insights into land plant evolution garnered from the Marchantia polymorpha genome.</title>
        <authorList>
            <person name="Bowman J.L."/>
            <person name="Kohchi T."/>
            <person name="Yamato K.T."/>
            <person name="Jenkins J."/>
            <person name="Shu S."/>
            <person name="Ishizaki K."/>
            <person name="Yamaoka S."/>
            <person name="Nishihama R."/>
            <person name="Nakamura Y."/>
            <person name="Berger F."/>
            <person name="Adam C."/>
            <person name="Aki S.S."/>
            <person name="Althoff F."/>
            <person name="Araki T."/>
            <person name="Arteaga-Vazquez M.A."/>
            <person name="Balasubrmanian S."/>
            <person name="Barry K."/>
            <person name="Bauer D."/>
            <person name="Boehm C.R."/>
            <person name="Briginshaw L."/>
            <person name="Caballero-Perez J."/>
            <person name="Catarino B."/>
            <person name="Chen F."/>
            <person name="Chiyoda S."/>
            <person name="Chovatia M."/>
            <person name="Davies K.M."/>
            <person name="Delmans M."/>
            <person name="Demura T."/>
            <person name="Dierschke T."/>
            <person name="Dolan L."/>
            <person name="Dorantes-Acosta A.E."/>
            <person name="Eklund D.M."/>
            <person name="Florent S.N."/>
            <person name="Flores-Sandoval E."/>
            <person name="Fujiyama A."/>
            <person name="Fukuzawa H."/>
            <person name="Galik B."/>
            <person name="Grimanelli D."/>
            <person name="Grimwood J."/>
            <person name="Grossniklaus U."/>
            <person name="Hamada T."/>
            <person name="Haseloff J."/>
            <person name="Hetherington A.J."/>
            <person name="Higo A."/>
            <person name="Hirakawa Y."/>
            <person name="Hundley H.N."/>
            <person name="Ikeda Y."/>
            <person name="Inoue K."/>
            <person name="Inoue S.I."/>
            <person name="Ishida S."/>
            <person name="Jia Q."/>
            <person name="Kakita M."/>
            <person name="Kanazawa T."/>
            <person name="Kawai Y."/>
            <person name="Kawashima T."/>
            <person name="Kennedy M."/>
            <person name="Kinose K."/>
            <person name="Kinoshita T."/>
            <person name="Kohara Y."/>
            <person name="Koide E."/>
            <person name="Komatsu K."/>
            <person name="Kopischke S."/>
            <person name="Kubo M."/>
            <person name="Kyozuka J."/>
            <person name="Lagercrantz U."/>
            <person name="Lin S.S."/>
            <person name="Lindquist E."/>
            <person name="Lipzen A.M."/>
            <person name="Lu C.W."/>
            <person name="De Luna E."/>
            <person name="Martienssen R.A."/>
            <person name="Minamino N."/>
            <person name="Mizutani M."/>
            <person name="Mizutani M."/>
            <person name="Mochizuki N."/>
            <person name="Monte I."/>
            <person name="Mosher R."/>
            <person name="Nagasaki H."/>
            <person name="Nakagami H."/>
            <person name="Naramoto S."/>
            <person name="Nishitani K."/>
            <person name="Ohtani M."/>
            <person name="Okamoto T."/>
            <person name="Okumura M."/>
            <person name="Phillips J."/>
            <person name="Pollak B."/>
            <person name="Reinders A."/>
            <person name="Rovekamp M."/>
            <person name="Sano R."/>
            <person name="Sawa S."/>
            <person name="Schmid M.W."/>
            <person name="Shirakawa M."/>
            <person name="Solano R."/>
            <person name="Spunde A."/>
            <person name="Suetsugu N."/>
            <person name="Sugano S."/>
            <person name="Sugiyama A."/>
            <person name="Sun R."/>
            <person name="Suzuki Y."/>
            <person name="Takenaka M."/>
            <person name="Takezawa D."/>
            <person name="Tomogane H."/>
            <person name="Tsuzuki M."/>
            <person name="Ueda T."/>
            <person name="Umeda M."/>
            <person name="Ward J.M."/>
            <person name="Watanabe Y."/>
            <person name="Yazaki K."/>
            <person name="Yokoyama R."/>
            <person name="Yoshitake Y."/>
            <person name="Yotsui I."/>
            <person name="Zachgo S."/>
            <person name="Schmutz J."/>
        </authorList>
    </citation>
    <scope>NUCLEOTIDE SEQUENCE [LARGE SCALE GENOMIC DNA]</scope>
    <source>
        <strain evidence="2">Tak-1</strain>
    </source>
</reference>
<dbReference type="EMBL" id="KZ772673">
    <property type="protein sequence ID" value="PTQ50097.1"/>
    <property type="molecule type" value="Genomic_DNA"/>
</dbReference>